<name>A0A8H7SGC6_9FUNG</name>
<keyword evidence="2" id="KW-1185">Reference proteome</keyword>
<gene>
    <name evidence="1" type="ORF">INT48_008279</name>
</gene>
<organism evidence="1 2">
    <name type="scientific">Thamnidium elegans</name>
    <dbReference type="NCBI Taxonomy" id="101142"/>
    <lineage>
        <taxon>Eukaryota</taxon>
        <taxon>Fungi</taxon>
        <taxon>Fungi incertae sedis</taxon>
        <taxon>Mucoromycota</taxon>
        <taxon>Mucoromycotina</taxon>
        <taxon>Mucoromycetes</taxon>
        <taxon>Mucorales</taxon>
        <taxon>Mucorineae</taxon>
        <taxon>Mucoraceae</taxon>
        <taxon>Thamnidium</taxon>
    </lineage>
</organism>
<dbReference type="Proteomes" id="UP000613177">
    <property type="component" value="Unassembled WGS sequence"/>
</dbReference>
<dbReference type="AlphaFoldDB" id="A0A8H7SGC6"/>
<reference evidence="1" key="1">
    <citation type="submission" date="2021-01" db="EMBL/GenBank/DDBJ databases">
        <title>Metabolic potential, ecology and presence of endohyphal bacteria is reflected in genomic diversity of Mucoromycotina.</title>
        <authorList>
            <person name="Muszewska A."/>
            <person name="Okrasinska A."/>
            <person name="Steczkiewicz K."/>
            <person name="Drgas O."/>
            <person name="Orlowska M."/>
            <person name="Perlinska-Lenart U."/>
            <person name="Aleksandrzak-Piekarczyk T."/>
            <person name="Szatraj K."/>
            <person name="Zielenkiewicz U."/>
            <person name="Pilsyk S."/>
            <person name="Malc E."/>
            <person name="Mieczkowski P."/>
            <person name="Kruszewska J.S."/>
            <person name="Biernat P."/>
            <person name="Pawlowska J."/>
        </authorList>
    </citation>
    <scope>NUCLEOTIDE SEQUENCE</scope>
    <source>
        <strain evidence="1">WA0000018081</strain>
    </source>
</reference>
<dbReference type="EMBL" id="JAEPRE010000235">
    <property type="protein sequence ID" value="KAG2229904.1"/>
    <property type="molecule type" value="Genomic_DNA"/>
</dbReference>
<accession>A0A8H7SGC6</accession>
<evidence type="ECO:0000313" key="1">
    <source>
        <dbReference type="EMBL" id="KAG2229904.1"/>
    </source>
</evidence>
<comment type="caution">
    <text evidence="1">The sequence shown here is derived from an EMBL/GenBank/DDBJ whole genome shotgun (WGS) entry which is preliminary data.</text>
</comment>
<sequence>MAFKYFKDANANDWCIKTAYKDLEREKPSLSTRKILDTIKEELQEYIKADSVDAEKAAAALKILQQ</sequence>
<evidence type="ECO:0000313" key="2">
    <source>
        <dbReference type="Proteomes" id="UP000613177"/>
    </source>
</evidence>
<proteinExistence type="predicted"/>
<protein>
    <submittedName>
        <fullName evidence="1">Uncharacterized protein</fullName>
    </submittedName>
</protein>